<dbReference type="Gene3D" id="3.30.460.10">
    <property type="entry name" value="Beta Polymerase, domain 2"/>
    <property type="match status" value="1"/>
</dbReference>
<dbReference type="Proteomes" id="UP000015559">
    <property type="component" value="Chromosome"/>
</dbReference>
<keyword evidence="3" id="KW-1185">Reference proteome</keyword>
<dbReference type="AlphaFoldDB" id="S6AE27"/>
<dbReference type="SUPFAM" id="SSF81301">
    <property type="entry name" value="Nucleotidyltransferase"/>
    <property type="match status" value="1"/>
</dbReference>
<dbReference type="SUPFAM" id="SSF48452">
    <property type="entry name" value="TPR-like"/>
    <property type="match status" value="1"/>
</dbReference>
<feature type="domain" description="RelA/SpoT" evidence="1">
    <location>
        <begin position="43"/>
        <end position="207"/>
    </location>
</feature>
<dbReference type="HOGENOM" id="CLU_463741_0_0_4"/>
<protein>
    <recommendedName>
        <fullName evidence="1">RelA/SpoT domain-containing protein</fullName>
    </recommendedName>
</protein>
<dbReference type="Gene3D" id="1.25.40.10">
    <property type="entry name" value="Tetratricopeptide repeat domain"/>
    <property type="match status" value="1"/>
</dbReference>
<evidence type="ECO:0000259" key="1">
    <source>
        <dbReference type="SMART" id="SM00954"/>
    </source>
</evidence>
<dbReference type="InterPro" id="IPR007685">
    <property type="entry name" value="RelA_SpoT"/>
</dbReference>
<organism evidence="2 3">
    <name type="scientific">Sulfuricella denitrificans (strain DSM 22764 / NBRC 105220 / skB26)</name>
    <dbReference type="NCBI Taxonomy" id="1163617"/>
    <lineage>
        <taxon>Bacteria</taxon>
        <taxon>Pseudomonadati</taxon>
        <taxon>Pseudomonadota</taxon>
        <taxon>Betaproteobacteria</taxon>
        <taxon>Nitrosomonadales</taxon>
        <taxon>Sulfuricellaceae</taxon>
        <taxon>Sulfuricella</taxon>
    </lineage>
</organism>
<dbReference type="SMART" id="SM00954">
    <property type="entry name" value="RelA_SpoT"/>
    <property type="match status" value="1"/>
</dbReference>
<sequence>MGKSDALALNAARLEMGGRDGEKNVLQAIMHSGLGSLCYAIKSRVKSEERLIEKVTRKRKEKEKYDVDSVTDVIGIRLITLFRKEIPDIVREVLALIAHGKELSPNPFQKSCFEEIIIYTNAPHHDPFLAQLKEVLSQAGAAFELKESLEGYSSVHIVSRICSVAKLRTDYGEKKHPLPIEIQIRTVFEDAWGEIDHRFGYVQRAGKNSGTPIHNSALVQPHLKVLKHFTDACAHYADTILVSATTPLISKGEQGKIISVESDDDILKRFSELNVAANFITVYVEGRKLREEASKISLNQGAQHPQTVSAYIQAAEHFLQVRQAGERELSDGQGKAQYIYYARMNEALCLMSTEAPEYVQQAVELYTELADLYPSFPLAKFRLAQAVAKLGQTDPAIELYQSAEEAVEGIASVSHKTGHWPDELPLADYTHVSGALPKLLGYQLWKKAEYIGSLPDHDIEERTSLLYRAVMVTSKGLTARPDDIKIHNNFAYYATQYLELLGSLGGQPDSALHAQLSSSLSVLEHHTLSATNPDIFFLDTIAKAYQHLGRSDDAKSVAERIVQLVQEGGNQGEPEITLKILKNALTIK</sequence>
<accession>S6AE27</accession>
<gene>
    <name evidence="2" type="ORF">SCD_n00117</name>
</gene>
<evidence type="ECO:0000313" key="3">
    <source>
        <dbReference type="Proteomes" id="UP000015559"/>
    </source>
</evidence>
<dbReference type="GO" id="GO:0015969">
    <property type="term" value="P:guanosine tetraphosphate metabolic process"/>
    <property type="evidence" value="ECO:0007669"/>
    <property type="project" value="InterPro"/>
</dbReference>
<reference evidence="2 3" key="1">
    <citation type="journal article" date="2012" name="Appl. Environ. Microbiol.">
        <title>Draft genome sequence of a psychrotolerant sulfur-oxidizing bacterium, Sulfuricella denitrificans skB26, and proteomic insights into cold adaptation.</title>
        <authorList>
            <person name="Watanabe T."/>
            <person name="Kojima H."/>
            <person name="Fukui M."/>
        </authorList>
    </citation>
    <scope>NUCLEOTIDE SEQUENCE [LARGE SCALE GENOMIC DNA]</scope>
    <source>
        <strain evidence="3">skB26</strain>
    </source>
</reference>
<evidence type="ECO:0000313" key="2">
    <source>
        <dbReference type="EMBL" id="BAN33966.1"/>
    </source>
</evidence>
<dbReference type="InterPro" id="IPR043519">
    <property type="entry name" value="NT_sf"/>
</dbReference>
<name>S6AE27_SULDS</name>
<dbReference type="KEGG" id="sdr:SCD_n00117"/>
<proteinExistence type="predicted"/>
<dbReference type="InterPro" id="IPR011990">
    <property type="entry name" value="TPR-like_helical_dom_sf"/>
</dbReference>
<dbReference type="eggNOG" id="COG2357">
    <property type="taxonomic scope" value="Bacteria"/>
</dbReference>
<dbReference type="PANTHER" id="PTHR41773">
    <property type="entry name" value="GTP PYROPHOSPHATASE-RELATED"/>
    <property type="match status" value="1"/>
</dbReference>
<dbReference type="EMBL" id="AP013066">
    <property type="protein sequence ID" value="BAN33966.1"/>
    <property type="molecule type" value="Genomic_DNA"/>
</dbReference>
<dbReference type="Pfam" id="PF04607">
    <property type="entry name" value="RelA_SpoT"/>
    <property type="match status" value="1"/>
</dbReference>
<dbReference type="CDD" id="cd05399">
    <property type="entry name" value="NT_Rel-Spo_like"/>
    <property type="match status" value="1"/>
</dbReference>
<dbReference type="PANTHER" id="PTHR41773:SF1">
    <property type="entry name" value="RELA_SPOT DOMAIN-CONTAINING PROTEIN"/>
    <property type="match status" value="1"/>
</dbReference>
<dbReference type="STRING" id="1163617.SCD_n00117"/>